<organism evidence="1 2">
    <name type="scientific">Phytophthora oleae</name>
    <dbReference type="NCBI Taxonomy" id="2107226"/>
    <lineage>
        <taxon>Eukaryota</taxon>
        <taxon>Sar</taxon>
        <taxon>Stramenopiles</taxon>
        <taxon>Oomycota</taxon>
        <taxon>Peronosporomycetes</taxon>
        <taxon>Peronosporales</taxon>
        <taxon>Peronosporaceae</taxon>
        <taxon>Phytophthora</taxon>
    </lineage>
</organism>
<dbReference type="EMBL" id="JBIMZQ010000040">
    <property type="protein sequence ID" value="KAL3660585.1"/>
    <property type="molecule type" value="Genomic_DNA"/>
</dbReference>
<evidence type="ECO:0000313" key="2">
    <source>
        <dbReference type="Proteomes" id="UP001632037"/>
    </source>
</evidence>
<gene>
    <name evidence="1" type="ORF">V7S43_014340</name>
</gene>
<evidence type="ECO:0000313" key="1">
    <source>
        <dbReference type="EMBL" id="KAL3660585.1"/>
    </source>
</evidence>
<reference evidence="1 2" key="1">
    <citation type="submission" date="2024-09" db="EMBL/GenBank/DDBJ databases">
        <title>Genome sequencing and assembly of Phytophthora oleae, isolate VK10A, causative agent of rot of olive drupes.</title>
        <authorList>
            <person name="Conti Taguali S."/>
            <person name="Riolo M."/>
            <person name="La Spada F."/>
            <person name="Cacciola S.O."/>
            <person name="Dionisio G."/>
        </authorList>
    </citation>
    <scope>NUCLEOTIDE SEQUENCE [LARGE SCALE GENOMIC DNA]</scope>
    <source>
        <strain evidence="1 2">VK10A</strain>
    </source>
</reference>
<protein>
    <submittedName>
        <fullName evidence="1">Uncharacterized protein</fullName>
    </submittedName>
</protein>
<keyword evidence="2" id="KW-1185">Reference proteome</keyword>
<comment type="caution">
    <text evidence="1">The sequence shown here is derived from an EMBL/GenBank/DDBJ whole genome shotgun (WGS) entry which is preliminary data.</text>
</comment>
<accession>A0ABD3F1A2</accession>
<dbReference type="Proteomes" id="UP001632037">
    <property type="component" value="Unassembled WGS sequence"/>
</dbReference>
<proteinExistence type="predicted"/>
<dbReference type="AlphaFoldDB" id="A0ABD3F1A2"/>
<name>A0ABD3F1A2_9STRA</name>
<sequence>MANLGRFLANGTANFVAEKLHHAAAQPLSLNAPRTQPSVYRRCSGSFRESQVAVNLLRILTSDGPQTRVTRWFTLRYPSSRGEHLPGVSGPSQVDLDKSHNVAWCTQVAGGGPGTERPSSQGCDKDETVSRLAQTLGPAISLGPLCQGKPFPVPP</sequence>